<feature type="domain" description="MANSC" evidence="10">
    <location>
        <begin position="27"/>
        <end position="103"/>
    </location>
</feature>
<keyword evidence="12" id="KW-1185">Reference proteome</keyword>
<keyword evidence="3 8" id="KW-0732">Signal</keyword>
<dbReference type="InterPro" id="IPR013980">
    <property type="entry name" value="MANSC_dom"/>
</dbReference>
<dbReference type="Gene3D" id="4.10.410.10">
    <property type="entry name" value="Pancreatic trypsin inhibitor Kunitz domain"/>
    <property type="match status" value="2"/>
</dbReference>
<dbReference type="AlphaFoldDB" id="A0AAD1WJB3"/>
<proteinExistence type="predicted"/>
<dbReference type="InterPro" id="IPR036880">
    <property type="entry name" value="Kunitz_BPTI_sf"/>
</dbReference>
<feature type="domain" description="BPTI/Kunitz inhibitor" evidence="9">
    <location>
        <begin position="215"/>
        <end position="265"/>
    </location>
</feature>
<evidence type="ECO:0000313" key="11">
    <source>
        <dbReference type="EMBL" id="CAH2313981.1"/>
    </source>
</evidence>
<evidence type="ECO:0000256" key="2">
    <source>
        <dbReference type="ARBA" id="ARBA00022690"/>
    </source>
</evidence>
<dbReference type="FunFam" id="4.10.410.10:FF:000004">
    <property type="entry name" value="Tissue factor pathway inhibitor"/>
    <property type="match status" value="1"/>
</dbReference>
<evidence type="ECO:0000259" key="9">
    <source>
        <dbReference type="PROSITE" id="PS50279"/>
    </source>
</evidence>
<dbReference type="InterPro" id="IPR002223">
    <property type="entry name" value="Kunitz_BPTI"/>
</dbReference>
<dbReference type="SUPFAM" id="SSF57362">
    <property type="entry name" value="BPTI-like"/>
    <property type="match status" value="2"/>
</dbReference>
<keyword evidence="6" id="KW-1015">Disulfide bond</keyword>
<dbReference type="Pfam" id="PF07502">
    <property type="entry name" value="MANEC"/>
    <property type="match status" value="1"/>
</dbReference>
<accession>A0AAD1WJB3</accession>
<keyword evidence="7" id="KW-0325">Glycoprotein</keyword>
<dbReference type="GO" id="GO:0016020">
    <property type="term" value="C:membrane"/>
    <property type="evidence" value="ECO:0007669"/>
    <property type="project" value="UniProtKB-SubCell"/>
</dbReference>
<dbReference type="PANTHER" id="PTHR47247:SF1">
    <property type="entry name" value="KUNITZ-TYPE PROTEASE INHIBITOR 2"/>
    <property type="match status" value="1"/>
</dbReference>
<evidence type="ECO:0000313" key="12">
    <source>
        <dbReference type="Proteomes" id="UP001295444"/>
    </source>
</evidence>
<feature type="domain" description="BPTI/Kunitz inhibitor" evidence="9">
    <location>
        <begin position="118"/>
        <end position="168"/>
    </location>
</feature>
<evidence type="ECO:0000256" key="6">
    <source>
        <dbReference type="ARBA" id="ARBA00023157"/>
    </source>
</evidence>
<evidence type="ECO:0000259" key="10">
    <source>
        <dbReference type="PROSITE" id="PS50986"/>
    </source>
</evidence>
<sequence>MAAGFRAVLLLLWGSLAAAAQADCGGFSVLAGLGLADTDTLGVKVLDSPAVDLDEECLEKCCSNPDCDLALLRGPHSDCRLVSCTFNGFNMCDLRELEGARSYLRPGVGAKPGQRDFCLSQAETGRCRAFFLRWWYDVDSQTCKNFTYGGCQGNLNNHLDEQQCMDKCSGVTAVNPSTDVLPTSKRMVEAQSQNDAMPEPEKVKAPESRTFEEFCAAPKYTGPCRAYFQRWYYNAETGACNKFTYGGCQGNKNNYMSEAECAKTCIGKVFLSPK</sequence>
<dbReference type="PROSITE" id="PS50986">
    <property type="entry name" value="MANSC"/>
    <property type="match status" value="1"/>
</dbReference>
<evidence type="ECO:0000256" key="7">
    <source>
        <dbReference type="ARBA" id="ARBA00023180"/>
    </source>
</evidence>
<comment type="subcellular location">
    <subcellularLocation>
        <location evidence="1">Membrane</location>
    </subcellularLocation>
</comment>
<name>A0AAD1WJB3_PELCU</name>
<evidence type="ECO:0000256" key="5">
    <source>
        <dbReference type="ARBA" id="ARBA00023136"/>
    </source>
</evidence>
<dbReference type="EMBL" id="OW240920">
    <property type="protein sequence ID" value="CAH2313981.1"/>
    <property type="molecule type" value="Genomic_DNA"/>
</dbReference>
<evidence type="ECO:0000256" key="3">
    <source>
        <dbReference type="ARBA" id="ARBA00022729"/>
    </source>
</evidence>
<dbReference type="PROSITE" id="PS00280">
    <property type="entry name" value="BPTI_KUNITZ_1"/>
    <property type="match status" value="1"/>
</dbReference>
<protein>
    <submittedName>
        <fullName evidence="11">Kunitz-type protease inhibitor 2 isoform X1</fullName>
    </submittedName>
</protein>
<evidence type="ECO:0000256" key="8">
    <source>
        <dbReference type="SAM" id="SignalP"/>
    </source>
</evidence>
<feature type="chain" id="PRO_5042102428" evidence="8">
    <location>
        <begin position="23"/>
        <end position="274"/>
    </location>
</feature>
<dbReference type="Proteomes" id="UP001295444">
    <property type="component" value="Chromosome 09"/>
</dbReference>
<dbReference type="SMART" id="SM00765">
    <property type="entry name" value="MANEC"/>
    <property type="match status" value="1"/>
</dbReference>
<dbReference type="InterPro" id="IPR020901">
    <property type="entry name" value="Prtase_inh_Kunz-CS"/>
</dbReference>
<organism evidence="11 12">
    <name type="scientific">Pelobates cultripes</name>
    <name type="common">Western spadefoot toad</name>
    <dbReference type="NCBI Taxonomy" id="61616"/>
    <lineage>
        <taxon>Eukaryota</taxon>
        <taxon>Metazoa</taxon>
        <taxon>Chordata</taxon>
        <taxon>Craniata</taxon>
        <taxon>Vertebrata</taxon>
        <taxon>Euteleostomi</taxon>
        <taxon>Amphibia</taxon>
        <taxon>Batrachia</taxon>
        <taxon>Anura</taxon>
        <taxon>Pelobatoidea</taxon>
        <taxon>Pelobatidae</taxon>
        <taxon>Pelobates</taxon>
    </lineage>
</organism>
<dbReference type="Pfam" id="PF00014">
    <property type="entry name" value="Kunitz_BPTI"/>
    <property type="match status" value="2"/>
</dbReference>
<dbReference type="PANTHER" id="PTHR47247">
    <property type="entry name" value="KUNITZ-TYPE PROTEASE INHIBITOR 2"/>
    <property type="match status" value="1"/>
</dbReference>
<dbReference type="InterPro" id="IPR011106">
    <property type="entry name" value="MANSC_N"/>
</dbReference>
<dbReference type="PRINTS" id="PR00759">
    <property type="entry name" value="BASICPTASE"/>
</dbReference>
<feature type="signal peptide" evidence="8">
    <location>
        <begin position="1"/>
        <end position="22"/>
    </location>
</feature>
<evidence type="ECO:0000256" key="1">
    <source>
        <dbReference type="ARBA" id="ARBA00004370"/>
    </source>
</evidence>
<evidence type="ECO:0000256" key="4">
    <source>
        <dbReference type="ARBA" id="ARBA00022900"/>
    </source>
</evidence>
<reference evidence="11" key="1">
    <citation type="submission" date="2022-03" db="EMBL/GenBank/DDBJ databases">
        <authorList>
            <person name="Alioto T."/>
            <person name="Alioto T."/>
            <person name="Gomez Garrido J."/>
        </authorList>
    </citation>
    <scope>NUCLEOTIDE SEQUENCE</scope>
</reference>
<dbReference type="PROSITE" id="PS50279">
    <property type="entry name" value="BPTI_KUNITZ_2"/>
    <property type="match status" value="2"/>
</dbReference>
<dbReference type="GO" id="GO:0004867">
    <property type="term" value="F:serine-type endopeptidase inhibitor activity"/>
    <property type="evidence" value="ECO:0007669"/>
    <property type="project" value="UniProtKB-KW"/>
</dbReference>
<keyword evidence="4" id="KW-0722">Serine protease inhibitor</keyword>
<dbReference type="SMART" id="SM00131">
    <property type="entry name" value="KU"/>
    <property type="match status" value="2"/>
</dbReference>
<keyword evidence="2 11" id="KW-0646">Protease inhibitor</keyword>
<gene>
    <name evidence="11" type="ORF">PECUL_23A046677</name>
</gene>
<keyword evidence="5" id="KW-0472">Membrane</keyword>